<dbReference type="eggNOG" id="COG1309">
    <property type="taxonomic scope" value="Bacteria"/>
</dbReference>
<evidence type="ECO:0000256" key="4">
    <source>
        <dbReference type="PROSITE-ProRule" id="PRU00335"/>
    </source>
</evidence>
<evidence type="ECO:0000313" key="6">
    <source>
        <dbReference type="EMBL" id="OBI72303.1"/>
    </source>
</evidence>
<dbReference type="InterPro" id="IPR009057">
    <property type="entry name" value="Homeodomain-like_sf"/>
</dbReference>
<dbReference type="AlphaFoldDB" id="A0A1A3BD87"/>
<dbReference type="SUPFAM" id="SSF46689">
    <property type="entry name" value="Homeodomain-like"/>
    <property type="match status" value="1"/>
</dbReference>
<evidence type="ECO:0000256" key="2">
    <source>
        <dbReference type="ARBA" id="ARBA00023125"/>
    </source>
</evidence>
<dbReference type="PANTHER" id="PTHR30055:SF234">
    <property type="entry name" value="HTH-TYPE TRANSCRIPTIONAL REGULATOR BETI"/>
    <property type="match status" value="1"/>
</dbReference>
<accession>A0A1A3BD87</accession>
<dbReference type="Gene3D" id="1.10.357.10">
    <property type="entry name" value="Tetracycline Repressor, domain 2"/>
    <property type="match status" value="1"/>
</dbReference>
<comment type="caution">
    <text evidence="6">The sequence shown here is derived from an EMBL/GenBank/DDBJ whole genome shotgun (WGS) entry which is preliminary data.</text>
</comment>
<keyword evidence="1" id="KW-0805">Transcription regulation</keyword>
<dbReference type="RefSeq" id="WP_065123905.1">
    <property type="nucleotide sequence ID" value="NZ_LZKQ01000337.1"/>
</dbReference>
<dbReference type="PANTHER" id="PTHR30055">
    <property type="entry name" value="HTH-TYPE TRANSCRIPTIONAL REGULATOR RUTR"/>
    <property type="match status" value="1"/>
</dbReference>
<dbReference type="GO" id="GO:0000976">
    <property type="term" value="F:transcription cis-regulatory region binding"/>
    <property type="evidence" value="ECO:0007669"/>
    <property type="project" value="TreeGrafter"/>
</dbReference>
<evidence type="ECO:0000259" key="5">
    <source>
        <dbReference type="PROSITE" id="PS50977"/>
    </source>
</evidence>
<dbReference type="Proteomes" id="UP000093795">
    <property type="component" value="Unassembled WGS sequence"/>
</dbReference>
<protein>
    <recommendedName>
        <fullName evidence="5">HTH tetR-type domain-containing protein</fullName>
    </recommendedName>
</protein>
<dbReference type="Pfam" id="PF00440">
    <property type="entry name" value="TetR_N"/>
    <property type="match status" value="1"/>
</dbReference>
<evidence type="ECO:0000256" key="3">
    <source>
        <dbReference type="ARBA" id="ARBA00023163"/>
    </source>
</evidence>
<gene>
    <name evidence="6" type="ORF">A9X01_08365</name>
</gene>
<reference evidence="6 7" key="1">
    <citation type="submission" date="2016-06" db="EMBL/GenBank/DDBJ databases">
        <authorList>
            <person name="Kjaerup R.B."/>
            <person name="Dalgaard T.S."/>
            <person name="Juul-Madsen H.R."/>
        </authorList>
    </citation>
    <scope>NUCLEOTIDE SEQUENCE [LARGE SCALE GENOMIC DNA]</scope>
    <source>
        <strain evidence="6 7">1081914.2</strain>
    </source>
</reference>
<evidence type="ECO:0000256" key="1">
    <source>
        <dbReference type="ARBA" id="ARBA00023015"/>
    </source>
</evidence>
<keyword evidence="2 4" id="KW-0238">DNA-binding</keyword>
<sequence length="208" mass="22802">MGPAKSTRRYSSTLRAKAALDTRQTILETAMRLFLERGYGRVTVNDIATEACLAVPTVYASTGGKAAILATLIEEAMQDPIVGETLTAVRHSKSGDEVLRVTAHGVRTDNERYHDIIAVMKHAAAVDENATAILQRSDAGYRQALAKTARRLRTLQALPAGMTQAMATDILWFCFGREAWHILVTECGWSWDRAERWLLSQASAGLLA</sequence>
<dbReference type="EMBL" id="LZKQ01000337">
    <property type="protein sequence ID" value="OBI72303.1"/>
    <property type="molecule type" value="Genomic_DNA"/>
</dbReference>
<dbReference type="InterPro" id="IPR050109">
    <property type="entry name" value="HTH-type_TetR-like_transc_reg"/>
</dbReference>
<feature type="domain" description="HTH tetR-type" evidence="5">
    <location>
        <begin position="20"/>
        <end position="80"/>
    </location>
</feature>
<name>A0A1A3BD87_MYCAS</name>
<keyword evidence="3" id="KW-0804">Transcription</keyword>
<feature type="DNA-binding region" description="H-T-H motif" evidence="4">
    <location>
        <begin position="43"/>
        <end position="62"/>
    </location>
</feature>
<dbReference type="OrthoDB" id="4823039at2"/>
<dbReference type="InterPro" id="IPR001647">
    <property type="entry name" value="HTH_TetR"/>
</dbReference>
<organism evidence="6 7">
    <name type="scientific">Mycobacterium asiaticum</name>
    <dbReference type="NCBI Taxonomy" id="1790"/>
    <lineage>
        <taxon>Bacteria</taxon>
        <taxon>Bacillati</taxon>
        <taxon>Actinomycetota</taxon>
        <taxon>Actinomycetes</taxon>
        <taxon>Mycobacteriales</taxon>
        <taxon>Mycobacteriaceae</taxon>
        <taxon>Mycobacterium</taxon>
    </lineage>
</organism>
<evidence type="ECO:0000313" key="7">
    <source>
        <dbReference type="Proteomes" id="UP000093795"/>
    </source>
</evidence>
<dbReference type="GO" id="GO:0003700">
    <property type="term" value="F:DNA-binding transcription factor activity"/>
    <property type="evidence" value="ECO:0007669"/>
    <property type="project" value="TreeGrafter"/>
</dbReference>
<proteinExistence type="predicted"/>
<dbReference type="PROSITE" id="PS50977">
    <property type="entry name" value="HTH_TETR_2"/>
    <property type="match status" value="1"/>
</dbReference>